<name>A0ABY8W0L6_9MYCO</name>
<sequence length="220" mass="23463">MKRKLRALGCAGLAVLMAATPTAAADTSAAQVTGSNIDAVLLSADTVGDILGTNLPIQAKGKRPFPEAELDKHPECAPLLSTGTKFYGSDLNLFRITMFKDDKDDPDYIVIQTVATFPDAQTSQNVFTKGIEPTSSCNATVQITDLDSKPSWELSAPKVTGNDAKWHQAQLYQGDPVGWNCYVDLHAAENAIMRAQVCQMGNAGPSVSQMMDQMVAGLPS</sequence>
<accession>A0ABY8W0L6</accession>
<evidence type="ECO:0000313" key="4">
    <source>
        <dbReference type="Proteomes" id="UP001236585"/>
    </source>
</evidence>
<feature type="chain" id="PRO_5045112009" evidence="1">
    <location>
        <begin position="26"/>
        <end position="220"/>
    </location>
</feature>
<dbReference type="Pfam" id="PF14032">
    <property type="entry name" value="PknH_C"/>
    <property type="match status" value="1"/>
</dbReference>
<keyword evidence="4" id="KW-1185">Reference proteome</keyword>
<organism evidence="3 4">
    <name type="scientific">Candidatus Mycobacterium wuenschmannii</name>
    <dbReference type="NCBI Taxonomy" id="3027808"/>
    <lineage>
        <taxon>Bacteria</taxon>
        <taxon>Bacillati</taxon>
        <taxon>Actinomycetota</taxon>
        <taxon>Actinomycetes</taxon>
        <taxon>Mycobacteriales</taxon>
        <taxon>Mycobacteriaceae</taxon>
        <taxon>Mycobacterium</taxon>
    </lineage>
</organism>
<evidence type="ECO:0000313" key="3">
    <source>
        <dbReference type="EMBL" id="WIM89101.1"/>
    </source>
</evidence>
<evidence type="ECO:0000259" key="2">
    <source>
        <dbReference type="Pfam" id="PF14032"/>
    </source>
</evidence>
<keyword evidence="1" id="KW-0732">Signal</keyword>
<reference evidence="3 4" key="1">
    <citation type="journal article" date="2023" name="Microbiol. Resour. Announc.">
        <title>Complete Genome Sequence of Mycobacterium wuenschmanii, a novel Nontuberculous Mycobacterium Isolated from a captive population of Amazon Milk Frogs.</title>
        <authorList>
            <person name="Hicks J."/>
            <person name="Zeineldin M."/>
            <person name="Ward H."/>
            <person name="Wuenschmann A."/>
            <person name="Camp P."/>
            <person name="Farrell D."/>
            <person name="Lehman K."/>
            <person name="Thacker T."/>
            <person name="Cuthbert E."/>
        </authorList>
    </citation>
    <scope>NUCLEOTIDE SEQUENCE [LARGE SCALE GENOMIC DNA]</scope>
    <source>
        <strain evidence="3 4">Wuenschmanii</strain>
    </source>
</reference>
<evidence type="ECO:0000256" key="1">
    <source>
        <dbReference type="SAM" id="SignalP"/>
    </source>
</evidence>
<feature type="signal peptide" evidence="1">
    <location>
        <begin position="1"/>
        <end position="25"/>
    </location>
</feature>
<dbReference type="Proteomes" id="UP001236585">
    <property type="component" value="Chromosome"/>
</dbReference>
<feature type="domain" description="PknH-like extracellular" evidence="2">
    <location>
        <begin position="32"/>
        <end position="216"/>
    </location>
</feature>
<dbReference type="InterPro" id="IPR038232">
    <property type="entry name" value="PknH-like_Extracell_sf"/>
</dbReference>
<dbReference type="Gene3D" id="3.40.1000.70">
    <property type="entry name" value="PknH-like extracellular domain"/>
    <property type="match status" value="1"/>
</dbReference>
<protein>
    <submittedName>
        <fullName evidence="3">Sensor domain-containing protein</fullName>
    </submittedName>
</protein>
<dbReference type="InterPro" id="IPR026954">
    <property type="entry name" value="PknH-like_Extracell"/>
</dbReference>
<proteinExistence type="predicted"/>
<gene>
    <name evidence="3" type="ORF">PT015_06450</name>
</gene>
<dbReference type="EMBL" id="CP126981">
    <property type="protein sequence ID" value="WIM89101.1"/>
    <property type="molecule type" value="Genomic_DNA"/>
</dbReference>
<dbReference type="RefSeq" id="WP_285189688.1">
    <property type="nucleotide sequence ID" value="NZ_CP126981.1"/>
</dbReference>